<protein>
    <submittedName>
        <fullName evidence="2">Uncharacterized protein</fullName>
    </submittedName>
</protein>
<dbReference type="AlphaFoldDB" id="G0TXN0"/>
<dbReference type="VEuPathDB" id="TriTrypDB:TvY486_0700640"/>
<evidence type="ECO:0000313" key="2">
    <source>
        <dbReference type="EMBL" id="CCC48721.1"/>
    </source>
</evidence>
<gene>
    <name evidence="2" type="ORF">TVY486_0700640</name>
</gene>
<dbReference type="EMBL" id="HE573023">
    <property type="protein sequence ID" value="CCC48721.1"/>
    <property type="molecule type" value="Genomic_DNA"/>
</dbReference>
<accession>G0TXN0</accession>
<proteinExistence type="predicted"/>
<feature type="region of interest" description="Disordered" evidence="1">
    <location>
        <begin position="51"/>
        <end position="92"/>
    </location>
</feature>
<organism evidence="2">
    <name type="scientific">Trypanosoma vivax (strain Y486)</name>
    <dbReference type="NCBI Taxonomy" id="1055687"/>
    <lineage>
        <taxon>Eukaryota</taxon>
        <taxon>Discoba</taxon>
        <taxon>Euglenozoa</taxon>
        <taxon>Kinetoplastea</taxon>
        <taxon>Metakinetoplastina</taxon>
        <taxon>Trypanosomatida</taxon>
        <taxon>Trypanosomatidae</taxon>
        <taxon>Trypanosoma</taxon>
        <taxon>Duttonella</taxon>
    </lineage>
</organism>
<name>G0TXN0_TRYVY</name>
<feature type="compositionally biased region" description="Polar residues" evidence="1">
    <location>
        <begin position="61"/>
        <end position="71"/>
    </location>
</feature>
<reference evidence="2" key="1">
    <citation type="journal article" date="2012" name="Proc. Natl. Acad. Sci. U.S.A.">
        <title>Antigenic diversity is generated by distinct evolutionary mechanisms in African trypanosome species.</title>
        <authorList>
            <person name="Jackson A.P."/>
            <person name="Berry A."/>
            <person name="Aslett M."/>
            <person name="Allison H.C."/>
            <person name="Burton P."/>
            <person name="Vavrova-Anderson J."/>
            <person name="Brown R."/>
            <person name="Browne H."/>
            <person name="Corton N."/>
            <person name="Hauser H."/>
            <person name="Gamble J."/>
            <person name="Gilderthorp R."/>
            <person name="Marcello L."/>
            <person name="McQuillan J."/>
            <person name="Otto T.D."/>
            <person name="Quail M.A."/>
            <person name="Sanders M.J."/>
            <person name="van Tonder A."/>
            <person name="Ginger M.L."/>
            <person name="Field M.C."/>
            <person name="Barry J.D."/>
            <person name="Hertz-Fowler C."/>
            <person name="Berriman M."/>
        </authorList>
    </citation>
    <scope>NUCLEOTIDE SEQUENCE</scope>
    <source>
        <strain evidence="2">Y486</strain>
    </source>
</reference>
<feature type="compositionally biased region" description="Low complexity" evidence="1">
    <location>
        <begin position="72"/>
        <end position="81"/>
    </location>
</feature>
<evidence type="ECO:0000256" key="1">
    <source>
        <dbReference type="SAM" id="MobiDB-lite"/>
    </source>
</evidence>
<dbReference type="OMA" id="CVHEVFI"/>
<sequence length="368" mass="40964">MLIRSRLLTAAGERSAAPCSAALRSDLERFIVPLARYRKASIQFNSMRRGSAERKGYASGSPVTRITPNLGSSSESVQHSSQARADDSQMHRSKGIRAEVTYFSPRVNNLLNRPLSERSIDVTVPLYRCPICCNRSGNVSSFTSELTLADDRAVMWMDPMQITQHMAWLHASSGWSQADFAVYNNLEIARLYKALPQPVGRPADSSKQAATLPRIVIMLDVANIELGYEDELLELLRNKEYMLFFSRVPCVFVCVHEVFIPHISRPGHVFFQLSRLHPCSDMFTMYAATRCESGDLLSAVLMGELFLRNMRGCAPAIVLLTRDQIQKQCVSSAFCGAGGHGARVLLPRSTAESIMNCLREANYSMMGL</sequence>